<dbReference type="EMBL" id="KQ421824">
    <property type="protein sequence ID" value="KOF76294.1"/>
    <property type="molecule type" value="Genomic_DNA"/>
</dbReference>
<feature type="non-terminal residue" evidence="2">
    <location>
        <position position="1"/>
    </location>
</feature>
<dbReference type="OrthoDB" id="5346094at2759"/>
<dbReference type="Pfam" id="PF16179">
    <property type="entry name" value="RHD_dimer"/>
    <property type="match status" value="1"/>
</dbReference>
<dbReference type="EMBL" id="KQ421824">
    <property type="protein sequence ID" value="KOF76293.1"/>
    <property type="molecule type" value="Genomic_DNA"/>
</dbReference>
<dbReference type="InterPro" id="IPR014756">
    <property type="entry name" value="Ig_E-set"/>
</dbReference>
<dbReference type="InterPro" id="IPR013783">
    <property type="entry name" value="Ig-like_fold"/>
</dbReference>
<dbReference type="InterPro" id="IPR032397">
    <property type="entry name" value="RHD_dimer"/>
</dbReference>
<reference evidence="2" key="1">
    <citation type="submission" date="2015-07" db="EMBL/GenBank/DDBJ databases">
        <title>MeaNS - Measles Nucleotide Surveillance Program.</title>
        <authorList>
            <person name="Tran T."/>
            <person name="Druce J."/>
        </authorList>
    </citation>
    <scope>NUCLEOTIDE SEQUENCE</scope>
    <source>
        <strain evidence="2">UCB-OBI-ISO-001</strain>
        <tissue evidence="2">Gonad</tissue>
    </source>
</reference>
<sequence length="41" mass="4708">THLICIVPEYFNLDITKPVEVNLVVSCCGKRGEPRQFTYQP</sequence>
<evidence type="ECO:0000313" key="2">
    <source>
        <dbReference type="EMBL" id="KOF76294.1"/>
    </source>
</evidence>
<gene>
    <name evidence="2" type="ORF">OCBIM_220335308mg</name>
</gene>
<dbReference type="Gene3D" id="2.60.40.10">
    <property type="entry name" value="Immunoglobulins"/>
    <property type="match status" value="1"/>
</dbReference>
<protein>
    <recommendedName>
        <fullName evidence="1">Rel homology dimerisation domain-containing protein</fullName>
    </recommendedName>
</protein>
<dbReference type="AlphaFoldDB" id="A0A0L8GHG1"/>
<proteinExistence type="predicted"/>
<feature type="domain" description="Rel homology dimerisation" evidence="1">
    <location>
        <begin position="2"/>
        <end position="41"/>
    </location>
</feature>
<organism evidence="2">
    <name type="scientific">Octopus bimaculoides</name>
    <name type="common">California two-spotted octopus</name>
    <dbReference type="NCBI Taxonomy" id="37653"/>
    <lineage>
        <taxon>Eukaryota</taxon>
        <taxon>Metazoa</taxon>
        <taxon>Spiralia</taxon>
        <taxon>Lophotrochozoa</taxon>
        <taxon>Mollusca</taxon>
        <taxon>Cephalopoda</taxon>
        <taxon>Coleoidea</taxon>
        <taxon>Octopodiformes</taxon>
        <taxon>Octopoda</taxon>
        <taxon>Incirrata</taxon>
        <taxon>Octopodidae</taxon>
        <taxon>Octopus</taxon>
    </lineage>
</organism>
<feature type="non-terminal residue" evidence="2">
    <location>
        <position position="41"/>
    </location>
</feature>
<accession>A0A0L8GHG1</accession>
<evidence type="ECO:0000259" key="1">
    <source>
        <dbReference type="Pfam" id="PF16179"/>
    </source>
</evidence>
<name>A0A0L8GHG1_OCTBM</name>
<dbReference type="SUPFAM" id="SSF81296">
    <property type="entry name" value="E set domains"/>
    <property type="match status" value="1"/>
</dbReference>